<dbReference type="PROSITE" id="PS00086">
    <property type="entry name" value="CYTOCHROME_P450"/>
    <property type="match status" value="1"/>
</dbReference>
<keyword evidence="10" id="KW-1185">Reference proteome</keyword>
<dbReference type="GO" id="GO:0016705">
    <property type="term" value="F:oxidoreductase activity, acting on paired donors, with incorporation or reduction of molecular oxygen"/>
    <property type="evidence" value="ECO:0007669"/>
    <property type="project" value="InterPro"/>
</dbReference>
<sequence>MASLPTSAVLGALLSLIIYIAYRKCRPHPIPGIPYNEDSANRLLGDLPRVKQYARETGEKLSWFALEAQKMGTPIFQVFIKPLSKPWVVVTDSRESYDILLRRTKEFDRSDTFGNIFRGLVPDHHISMKSTNPEFKGHRRLIQDLMTPQFLNEVSAPRLYASFSALFDLWTEKARLAQGRPFVAGDDFFAAALDAIWGVTFPQDLKDGIIHARLQLLRSLERLPTGSFTDNDDDAVPFPEPPMPAAQDAILTLTDSLEKTLIAPIPALSFKLLSMTKAMRDARAVKEEMIASELARGKARLVEQANGEQPATRCAMDDILRREIAAAQKQNREPDYDTRTMYDELFGLLVAGHDTTSTTATWGLKFLSDHQEVQTKLRSALHANFSTALRENRRPTADEIAKTHIPYLDATQEEIIRKSNTGSAISRTTTTDVVLLGHHIPKGTTVFLMGNGPDFHAPPVGSIAEHERSESCQKAKGRVGVWDPSDSHLFKPERWLTTDPDTGKEVFDSTAGPFLTFGLGPRGCFGRRMAYMELKIVFVLLLWDFELRVLPEKVNSYAAVDKLTHQPRQCYLRLRSLREAASSTTTTKTAPGDC</sequence>
<dbReference type="PRINTS" id="PR00463">
    <property type="entry name" value="EP450I"/>
</dbReference>
<dbReference type="InterPro" id="IPR017972">
    <property type="entry name" value="Cyt_P450_CS"/>
</dbReference>
<dbReference type="STRING" id="41067.A0A2I2F9X8"/>
<protein>
    <submittedName>
        <fullName evidence="9">Cytochrome P450</fullName>
    </submittedName>
</protein>
<reference evidence="9 10" key="1">
    <citation type="submission" date="2017-12" db="EMBL/GenBank/DDBJ databases">
        <authorList>
            <consortium name="DOE Joint Genome Institute"/>
            <person name="Haridas S."/>
            <person name="Kjaerbolling I."/>
            <person name="Vesth T.C."/>
            <person name="Frisvad J.C."/>
            <person name="Nybo J.L."/>
            <person name="Theobald S."/>
            <person name="Kuo A."/>
            <person name="Bowyer P."/>
            <person name="Matsuda Y."/>
            <person name="Mondo S."/>
            <person name="Lyhne E.K."/>
            <person name="Kogle M.E."/>
            <person name="Clum A."/>
            <person name="Lipzen A."/>
            <person name="Salamov A."/>
            <person name="Ngan C.Y."/>
            <person name="Daum C."/>
            <person name="Chiniquy J."/>
            <person name="Barry K."/>
            <person name="LaButti K."/>
            <person name="Simmons B.A."/>
            <person name="Magnuson J.K."/>
            <person name="Mortensen U.H."/>
            <person name="Larsen T.O."/>
            <person name="Grigoriev I.V."/>
            <person name="Baker S.E."/>
            <person name="Andersen M.R."/>
            <person name="Nordberg H.P."/>
            <person name="Cantor M.N."/>
            <person name="Hua S.X."/>
        </authorList>
    </citation>
    <scope>NUCLEOTIDE SEQUENCE [LARGE SCALE GENOMIC DNA]</scope>
    <source>
        <strain evidence="9 10">CBS 102.13</strain>
    </source>
</reference>
<dbReference type="AlphaFoldDB" id="A0A2I2F9X8"/>
<dbReference type="Gene3D" id="1.10.630.10">
    <property type="entry name" value="Cytochrome P450"/>
    <property type="match status" value="1"/>
</dbReference>
<dbReference type="InterPro" id="IPR002401">
    <property type="entry name" value="Cyt_P450_E_grp-I"/>
</dbReference>
<evidence type="ECO:0000256" key="6">
    <source>
        <dbReference type="ARBA" id="ARBA00023033"/>
    </source>
</evidence>
<evidence type="ECO:0000256" key="8">
    <source>
        <dbReference type="RuleBase" id="RU000461"/>
    </source>
</evidence>
<evidence type="ECO:0000313" key="9">
    <source>
        <dbReference type="EMBL" id="PLB37442.1"/>
    </source>
</evidence>
<evidence type="ECO:0000256" key="1">
    <source>
        <dbReference type="ARBA" id="ARBA00001971"/>
    </source>
</evidence>
<dbReference type="SUPFAM" id="SSF48264">
    <property type="entry name" value="Cytochrome P450"/>
    <property type="match status" value="1"/>
</dbReference>
<feature type="binding site" description="axial binding residue" evidence="7">
    <location>
        <position position="524"/>
    </location>
    <ligand>
        <name>heme</name>
        <dbReference type="ChEBI" id="CHEBI:30413"/>
    </ligand>
    <ligandPart>
        <name>Fe</name>
        <dbReference type="ChEBI" id="CHEBI:18248"/>
    </ligandPart>
</feature>
<evidence type="ECO:0000313" key="10">
    <source>
        <dbReference type="Proteomes" id="UP000234585"/>
    </source>
</evidence>
<dbReference type="InterPro" id="IPR036396">
    <property type="entry name" value="Cyt_P450_sf"/>
</dbReference>
<dbReference type="EMBL" id="KZ559143">
    <property type="protein sequence ID" value="PLB37442.1"/>
    <property type="molecule type" value="Genomic_DNA"/>
</dbReference>
<keyword evidence="6 8" id="KW-0503">Monooxygenase</keyword>
<dbReference type="PANTHER" id="PTHR24305">
    <property type="entry name" value="CYTOCHROME P450"/>
    <property type="match status" value="1"/>
</dbReference>
<organism evidence="9 10">
    <name type="scientific">Aspergillus candidus</name>
    <dbReference type="NCBI Taxonomy" id="41067"/>
    <lineage>
        <taxon>Eukaryota</taxon>
        <taxon>Fungi</taxon>
        <taxon>Dikarya</taxon>
        <taxon>Ascomycota</taxon>
        <taxon>Pezizomycotina</taxon>
        <taxon>Eurotiomycetes</taxon>
        <taxon>Eurotiomycetidae</taxon>
        <taxon>Eurotiales</taxon>
        <taxon>Aspergillaceae</taxon>
        <taxon>Aspergillus</taxon>
        <taxon>Aspergillus subgen. Circumdati</taxon>
    </lineage>
</organism>
<dbReference type="GeneID" id="36526026"/>
<dbReference type="GO" id="GO:0005506">
    <property type="term" value="F:iron ion binding"/>
    <property type="evidence" value="ECO:0007669"/>
    <property type="project" value="InterPro"/>
</dbReference>
<keyword evidence="5 7" id="KW-0408">Iron</keyword>
<accession>A0A2I2F9X8</accession>
<proteinExistence type="inferred from homology"/>
<evidence type="ECO:0000256" key="4">
    <source>
        <dbReference type="ARBA" id="ARBA00023002"/>
    </source>
</evidence>
<keyword evidence="7 8" id="KW-0349">Heme</keyword>
<dbReference type="PRINTS" id="PR00385">
    <property type="entry name" value="P450"/>
</dbReference>
<dbReference type="GO" id="GO:0020037">
    <property type="term" value="F:heme binding"/>
    <property type="evidence" value="ECO:0007669"/>
    <property type="project" value="InterPro"/>
</dbReference>
<evidence type="ECO:0000256" key="7">
    <source>
        <dbReference type="PIRSR" id="PIRSR602401-1"/>
    </source>
</evidence>
<evidence type="ECO:0000256" key="3">
    <source>
        <dbReference type="ARBA" id="ARBA00022723"/>
    </source>
</evidence>
<dbReference type="GO" id="GO:0004497">
    <property type="term" value="F:monooxygenase activity"/>
    <property type="evidence" value="ECO:0007669"/>
    <property type="project" value="UniProtKB-KW"/>
</dbReference>
<dbReference type="Proteomes" id="UP000234585">
    <property type="component" value="Unassembled WGS sequence"/>
</dbReference>
<dbReference type="InterPro" id="IPR050121">
    <property type="entry name" value="Cytochrome_P450_monoxygenase"/>
</dbReference>
<keyword evidence="4 8" id="KW-0560">Oxidoreductase</keyword>
<evidence type="ECO:0000256" key="5">
    <source>
        <dbReference type="ARBA" id="ARBA00023004"/>
    </source>
</evidence>
<dbReference type="RefSeq" id="XP_024671454.1">
    <property type="nucleotide sequence ID" value="XM_024818866.1"/>
</dbReference>
<name>A0A2I2F9X8_ASPCN</name>
<dbReference type="InterPro" id="IPR001128">
    <property type="entry name" value="Cyt_P450"/>
</dbReference>
<comment type="cofactor">
    <cofactor evidence="1 7">
        <name>heme</name>
        <dbReference type="ChEBI" id="CHEBI:30413"/>
    </cofactor>
</comment>
<comment type="similarity">
    <text evidence="2 8">Belongs to the cytochrome P450 family.</text>
</comment>
<gene>
    <name evidence="9" type="ORF">BDW47DRAFT_38082</name>
</gene>
<dbReference type="OrthoDB" id="1470350at2759"/>
<keyword evidence="3 7" id="KW-0479">Metal-binding</keyword>
<dbReference type="Pfam" id="PF00067">
    <property type="entry name" value="p450"/>
    <property type="match status" value="2"/>
</dbReference>
<dbReference type="PANTHER" id="PTHR24305:SF232">
    <property type="entry name" value="P450, PUTATIVE (EUROFUNG)-RELATED"/>
    <property type="match status" value="1"/>
</dbReference>
<evidence type="ECO:0000256" key="2">
    <source>
        <dbReference type="ARBA" id="ARBA00010617"/>
    </source>
</evidence>